<sequence>MELYLVRHGETEWNKERRLQGQADIALDDFGRQLAVETGEALQDIPFDVCFTSPLKRAKETAELILAGKDVPIIEDKRIIEMGFAEYEGKCCAEEGWDLPESFRAFFNDPVGFKPAQGGEDFLAVKKRTGAFLDWLIHAPEYARKCVLLTTHGVALAGLMNNIKNQPLEAYWDIGVHKNCAVTKVEVQDGVARIIYENRTFYKEEVKNW</sequence>
<dbReference type="InterPro" id="IPR001345">
    <property type="entry name" value="PG/BPGM_mutase_AS"/>
</dbReference>
<gene>
    <name evidence="2" type="ORF">H8S07_05675</name>
</gene>
<dbReference type="PIRSF" id="PIRSF000709">
    <property type="entry name" value="6PFK_2-Ptase"/>
    <property type="match status" value="1"/>
</dbReference>
<evidence type="ECO:0000313" key="3">
    <source>
        <dbReference type="Proteomes" id="UP000647235"/>
    </source>
</evidence>
<proteinExistence type="predicted"/>
<dbReference type="SMART" id="SM00855">
    <property type="entry name" value="PGAM"/>
    <property type="match status" value="1"/>
</dbReference>
<dbReference type="PROSITE" id="PS00175">
    <property type="entry name" value="PG_MUTASE"/>
    <property type="match status" value="1"/>
</dbReference>
<dbReference type="SUPFAM" id="SSF53254">
    <property type="entry name" value="Phosphoglycerate mutase-like"/>
    <property type="match status" value="1"/>
</dbReference>
<dbReference type="InterPro" id="IPR051695">
    <property type="entry name" value="Phosphoglycerate_Mutase"/>
</dbReference>
<protein>
    <submittedName>
        <fullName evidence="2">Histidine phosphatase family protein</fullName>
    </submittedName>
</protein>
<accession>A0ABR7EU91</accession>
<reference evidence="2 3" key="1">
    <citation type="submission" date="2020-08" db="EMBL/GenBank/DDBJ databases">
        <title>Genome public.</title>
        <authorList>
            <person name="Liu C."/>
            <person name="Sun Q."/>
        </authorList>
    </citation>
    <scope>NUCLEOTIDE SEQUENCE [LARGE SCALE GENOMIC DNA]</scope>
    <source>
        <strain evidence="2 3">NSJ-36</strain>
    </source>
</reference>
<dbReference type="InterPro" id="IPR013078">
    <property type="entry name" value="His_Pase_superF_clade-1"/>
</dbReference>
<dbReference type="RefSeq" id="WP_186855625.1">
    <property type="nucleotide sequence ID" value="NZ_JACOOY010000005.1"/>
</dbReference>
<dbReference type="Pfam" id="PF00300">
    <property type="entry name" value="His_Phos_1"/>
    <property type="match status" value="1"/>
</dbReference>
<keyword evidence="1" id="KW-0378">Hydrolase</keyword>
<evidence type="ECO:0000256" key="1">
    <source>
        <dbReference type="ARBA" id="ARBA00022801"/>
    </source>
</evidence>
<dbReference type="Proteomes" id="UP000647235">
    <property type="component" value="Unassembled WGS sequence"/>
</dbReference>
<evidence type="ECO:0000313" key="2">
    <source>
        <dbReference type="EMBL" id="MBC5664768.1"/>
    </source>
</evidence>
<dbReference type="InterPro" id="IPR029033">
    <property type="entry name" value="His_PPase_superfam"/>
</dbReference>
<comment type="caution">
    <text evidence="2">The sequence shown here is derived from an EMBL/GenBank/DDBJ whole genome shotgun (WGS) entry which is preliminary data.</text>
</comment>
<dbReference type="CDD" id="cd07067">
    <property type="entry name" value="HP_PGM_like"/>
    <property type="match status" value="1"/>
</dbReference>
<organism evidence="2 3">
    <name type="scientific">Dorea hominis</name>
    <dbReference type="NCBI Taxonomy" id="2763040"/>
    <lineage>
        <taxon>Bacteria</taxon>
        <taxon>Bacillati</taxon>
        <taxon>Bacillota</taxon>
        <taxon>Clostridia</taxon>
        <taxon>Lachnospirales</taxon>
        <taxon>Lachnospiraceae</taxon>
        <taxon>Dorea</taxon>
    </lineage>
</organism>
<dbReference type="PANTHER" id="PTHR46517">
    <property type="entry name" value="FRUCTOSE-2,6-BISPHOSPHATASE TIGAR"/>
    <property type="match status" value="1"/>
</dbReference>
<name>A0ABR7EU91_9FIRM</name>
<dbReference type="Gene3D" id="3.40.50.1240">
    <property type="entry name" value="Phosphoglycerate mutase-like"/>
    <property type="match status" value="1"/>
</dbReference>
<dbReference type="PANTHER" id="PTHR46517:SF1">
    <property type="entry name" value="FRUCTOSE-2,6-BISPHOSPHATASE TIGAR"/>
    <property type="match status" value="1"/>
</dbReference>
<dbReference type="EMBL" id="JACOOY010000005">
    <property type="protein sequence ID" value="MBC5664768.1"/>
    <property type="molecule type" value="Genomic_DNA"/>
</dbReference>
<keyword evidence="3" id="KW-1185">Reference proteome</keyword>